<evidence type="ECO:0008006" key="4">
    <source>
        <dbReference type="Google" id="ProtNLM"/>
    </source>
</evidence>
<gene>
    <name evidence="2" type="ORF">PCANC_28010</name>
</gene>
<evidence type="ECO:0000256" key="1">
    <source>
        <dbReference type="SAM" id="MobiDB-lite"/>
    </source>
</evidence>
<proteinExistence type="predicted"/>
<dbReference type="EMBL" id="PGCJ01001382">
    <property type="protein sequence ID" value="PLW05857.1"/>
    <property type="molecule type" value="Genomic_DNA"/>
</dbReference>
<dbReference type="PANTHER" id="PTHR11439">
    <property type="entry name" value="GAG-POL-RELATED RETROTRANSPOSON"/>
    <property type="match status" value="1"/>
</dbReference>
<dbReference type="CDD" id="cd09272">
    <property type="entry name" value="RNase_HI_RT_Ty1"/>
    <property type="match status" value="1"/>
</dbReference>
<comment type="caution">
    <text evidence="2">The sequence shown here is derived from an EMBL/GenBank/DDBJ whole genome shotgun (WGS) entry which is preliminary data.</text>
</comment>
<dbReference type="OrthoDB" id="3344688at2759"/>
<organism evidence="2 3">
    <name type="scientific">Puccinia coronata f. sp. avenae</name>
    <dbReference type="NCBI Taxonomy" id="200324"/>
    <lineage>
        <taxon>Eukaryota</taxon>
        <taxon>Fungi</taxon>
        <taxon>Dikarya</taxon>
        <taxon>Basidiomycota</taxon>
        <taxon>Pucciniomycotina</taxon>
        <taxon>Pucciniomycetes</taxon>
        <taxon>Pucciniales</taxon>
        <taxon>Pucciniaceae</taxon>
        <taxon>Puccinia</taxon>
    </lineage>
</organism>
<dbReference type="STRING" id="200324.A0A2N5RXY2"/>
<evidence type="ECO:0000313" key="3">
    <source>
        <dbReference type="Proteomes" id="UP000235388"/>
    </source>
</evidence>
<reference evidence="2 3" key="1">
    <citation type="submission" date="2017-11" db="EMBL/GenBank/DDBJ databases">
        <title>De novo assembly and phasing of dikaryotic genomes from two isolates of Puccinia coronata f. sp. avenae, the causal agent of oat crown rust.</title>
        <authorList>
            <person name="Miller M.E."/>
            <person name="Zhang Y."/>
            <person name="Omidvar V."/>
            <person name="Sperschneider J."/>
            <person name="Schwessinger B."/>
            <person name="Raley C."/>
            <person name="Palmer J.M."/>
            <person name="Garnica D."/>
            <person name="Upadhyaya N."/>
            <person name="Rathjen J."/>
            <person name="Taylor J.M."/>
            <person name="Park R.F."/>
            <person name="Dodds P.N."/>
            <person name="Hirsch C.D."/>
            <person name="Kianian S.F."/>
            <person name="Figueroa M."/>
        </authorList>
    </citation>
    <scope>NUCLEOTIDE SEQUENCE [LARGE SCALE GENOMIC DNA]</scope>
    <source>
        <strain evidence="2">12NC29</strain>
    </source>
</reference>
<dbReference type="AlphaFoldDB" id="A0A2N5RXY2"/>
<dbReference type="InterPro" id="IPR036397">
    <property type="entry name" value="RNaseH_sf"/>
</dbReference>
<feature type="region of interest" description="Disordered" evidence="1">
    <location>
        <begin position="213"/>
        <end position="239"/>
    </location>
</feature>
<name>A0A2N5RXY2_9BASI</name>
<dbReference type="GO" id="GO:0003676">
    <property type="term" value="F:nucleic acid binding"/>
    <property type="evidence" value="ECO:0007669"/>
    <property type="project" value="InterPro"/>
</dbReference>
<evidence type="ECO:0000313" key="2">
    <source>
        <dbReference type="EMBL" id="PLW05857.1"/>
    </source>
</evidence>
<accession>A0A2N5RXY2</accession>
<sequence length="239" mass="26208">MYCGLHFQQQPKHDLCSFIDADWANFPDTCQSHTGFIVLIGSHLISWKSTKQATVSLSSTKAEYKSLADACKDVVWLQYLLFEILANASASIATVFVDNRGAIDLALSQVSQNGFQTKHMDLWLHFIQDLISSKSIRINFVPSHKNISDFLTKPVGPTSISRAISTFSTNAPSLAALCSQAQSMPACQNVGLGANNAVDTFMHTLRDELRMHKQGTPSHNQGTVMDPDHHDGQGQSNAT</sequence>
<dbReference type="PANTHER" id="PTHR11439:SF463">
    <property type="entry name" value="REVERSE TRANSCRIPTASE TY1_COPIA-TYPE DOMAIN-CONTAINING PROTEIN"/>
    <property type="match status" value="1"/>
</dbReference>
<protein>
    <recommendedName>
        <fullName evidence="4">RNase H type-1 domain-containing protein</fullName>
    </recommendedName>
</protein>
<keyword evidence="3" id="KW-1185">Reference proteome</keyword>
<dbReference type="Proteomes" id="UP000235388">
    <property type="component" value="Unassembled WGS sequence"/>
</dbReference>
<dbReference type="Gene3D" id="3.30.420.10">
    <property type="entry name" value="Ribonuclease H-like superfamily/Ribonuclease H"/>
    <property type="match status" value="1"/>
</dbReference>